<organism evidence="2 3">
    <name type="scientific">Ceratodon purpureus</name>
    <name type="common">Fire moss</name>
    <name type="synonym">Dicranum purpureum</name>
    <dbReference type="NCBI Taxonomy" id="3225"/>
    <lineage>
        <taxon>Eukaryota</taxon>
        <taxon>Viridiplantae</taxon>
        <taxon>Streptophyta</taxon>
        <taxon>Embryophyta</taxon>
        <taxon>Bryophyta</taxon>
        <taxon>Bryophytina</taxon>
        <taxon>Bryopsida</taxon>
        <taxon>Dicranidae</taxon>
        <taxon>Pseudoditrichales</taxon>
        <taxon>Ditrichaceae</taxon>
        <taxon>Ceratodon</taxon>
    </lineage>
</organism>
<keyword evidence="3" id="KW-1185">Reference proteome</keyword>
<gene>
    <name evidence="2" type="ORF">KC19_1G103400</name>
</gene>
<feature type="compositionally biased region" description="Polar residues" evidence="1">
    <location>
        <begin position="21"/>
        <end position="31"/>
    </location>
</feature>
<reference evidence="2" key="1">
    <citation type="submission" date="2020-06" db="EMBL/GenBank/DDBJ databases">
        <title>WGS assembly of Ceratodon purpureus strain R40.</title>
        <authorList>
            <person name="Carey S.B."/>
            <person name="Jenkins J."/>
            <person name="Shu S."/>
            <person name="Lovell J.T."/>
            <person name="Sreedasyam A."/>
            <person name="Maumus F."/>
            <person name="Tiley G.P."/>
            <person name="Fernandez-Pozo N."/>
            <person name="Barry K."/>
            <person name="Chen C."/>
            <person name="Wang M."/>
            <person name="Lipzen A."/>
            <person name="Daum C."/>
            <person name="Saski C.A."/>
            <person name="Payton A.C."/>
            <person name="Mcbreen J.C."/>
            <person name="Conrad R.E."/>
            <person name="Kollar L.M."/>
            <person name="Olsson S."/>
            <person name="Huttunen S."/>
            <person name="Landis J.B."/>
            <person name="Wickett N.J."/>
            <person name="Johnson M.G."/>
            <person name="Rensing S.A."/>
            <person name="Grimwood J."/>
            <person name="Schmutz J."/>
            <person name="Mcdaniel S.F."/>
        </authorList>
    </citation>
    <scope>NUCLEOTIDE SEQUENCE</scope>
    <source>
        <strain evidence="2">R40</strain>
    </source>
</reference>
<evidence type="ECO:0000313" key="3">
    <source>
        <dbReference type="Proteomes" id="UP000822688"/>
    </source>
</evidence>
<protein>
    <submittedName>
        <fullName evidence="2">Uncharacterized protein</fullName>
    </submittedName>
</protein>
<name>A0A8T0J6F5_CERPU</name>
<proteinExistence type="predicted"/>
<feature type="non-terminal residue" evidence="2">
    <location>
        <position position="1"/>
    </location>
</feature>
<dbReference type="AlphaFoldDB" id="A0A8T0J6F5"/>
<accession>A0A8T0J6F5</accession>
<sequence length="135" mass="14947">AIDGRRSPTPNAIAPSPSWPPTQTDCQQQSPEPRARTAESRSSLAWYHLHHQSLHITRHLPFLCWLARSPLRSLIQVRPSHPVVVSGIFICRLCDLCWAFWSSGGCFWCTDGNNMCLCSSSGGSLVVFLAFGVLV</sequence>
<evidence type="ECO:0000256" key="1">
    <source>
        <dbReference type="SAM" id="MobiDB-lite"/>
    </source>
</evidence>
<dbReference type="Proteomes" id="UP000822688">
    <property type="component" value="Chromosome 1"/>
</dbReference>
<feature type="region of interest" description="Disordered" evidence="1">
    <location>
        <begin position="1"/>
        <end position="36"/>
    </location>
</feature>
<comment type="caution">
    <text evidence="2">The sequence shown here is derived from an EMBL/GenBank/DDBJ whole genome shotgun (WGS) entry which is preliminary data.</text>
</comment>
<dbReference type="EMBL" id="CM026421">
    <property type="protein sequence ID" value="KAG0590488.1"/>
    <property type="molecule type" value="Genomic_DNA"/>
</dbReference>
<evidence type="ECO:0000313" key="2">
    <source>
        <dbReference type="EMBL" id="KAG0590488.1"/>
    </source>
</evidence>